<dbReference type="EMBL" id="JABBNU010000002">
    <property type="protein sequence ID" value="NMM47703.1"/>
    <property type="molecule type" value="Genomic_DNA"/>
</dbReference>
<dbReference type="GO" id="GO:0004674">
    <property type="term" value="F:protein serine/threonine kinase activity"/>
    <property type="evidence" value="ECO:0007669"/>
    <property type="project" value="TreeGrafter"/>
</dbReference>
<dbReference type="InterPro" id="IPR017508">
    <property type="entry name" value="HipA_N1"/>
</dbReference>
<dbReference type="PANTHER" id="PTHR37419">
    <property type="entry name" value="SERINE/THREONINE-PROTEIN KINASE TOXIN HIPA"/>
    <property type="match status" value="1"/>
</dbReference>
<reference evidence="2 3" key="1">
    <citation type="submission" date="2020-04" db="EMBL/GenBank/DDBJ databases">
        <title>Flammeovirgaceae bacterium KN852 isolated from deep sea.</title>
        <authorList>
            <person name="Zhang D.-C."/>
        </authorList>
    </citation>
    <scope>NUCLEOTIDE SEQUENCE [LARGE SCALE GENOMIC DNA]</scope>
    <source>
        <strain evidence="2 3">KN852</strain>
    </source>
</reference>
<feature type="domain" description="HipA N-terminal subdomain 1" evidence="1">
    <location>
        <begin position="5"/>
        <end position="101"/>
    </location>
</feature>
<dbReference type="AlphaFoldDB" id="A0A848ITA8"/>
<keyword evidence="3" id="KW-1185">Reference proteome</keyword>
<dbReference type="InterPro" id="IPR052028">
    <property type="entry name" value="HipA_Ser/Thr_kinase"/>
</dbReference>
<keyword evidence="2" id="KW-0418">Kinase</keyword>
<gene>
    <name evidence="2" type="ORF">HH304_04770</name>
</gene>
<dbReference type="GO" id="GO:0005829">
    <property type="term" value="C:cytosol"/>
    <property type="evidence" value="ECO:0007669"/>
    <property type="project" value="TreeGrafter"/>
</dbReference>
<evidence type="ECO:0000313" key="2">
    <source>
        <dbReference type="EMBL" id="NMM47703.1"/>
    </source>
</evidence>
<proteinExistence type="predicted"/>
<evidence type="ECO:0000313" key="3">
    <source>
        <dbReference type="Proteomes" id="UP000559010"/>
    </source>
</evidence>
<dbReference type="PANTHER" id="PTHR37419:SF6">
    <property type="entry name" value="KINASE HI_0665-RELATED"/>
    <property type="match status" value="1"/>
</dbReference>
<dbReference type="Proteomes" id="UP000559010">
    <property type="component" value="Unassembled WGS sequence"/>
</dbReference>
<dbReference type="RefSeq" id="WP_169678436.1">
    <property type="nucleotide sequence ID" value="NZ_JABBNU010000002.1"/>
</dbReference>
<accession>A0A848ITA8</accession>
<organism evidence="2 3">
    <name type="scientific">Marinigracilibium pacificum</name>
    <dbReference type="NCBI Taxonomy" id="2729599"/>
    <lineage>
        <taxon>Bacteria</taxon>
        <taxon>Pseudomonadati</taxon>
        <taxon>Bacteroidota</taxon>
        <taxon>Cytophagia</taxon>
        <taxon>Cytophagales</taxon>
        <taxon>Flammeovirgaceae</taxon>
        <taxon>Marinigracilibium</taxon>
    </lineage>
</organism>
<evidence type="ECO:0000259" key="1">
    <source>
        <dbReference type="Pfam" id="PF13657"/>
    </source>
</evidence>
<comment type="caution">
    <text evidence="2">The sequence shown here is derived from an EMBL/GenBank/DDBJ whole genome shotgun (WGS) entry which is preliminary data.</text>
</comment>
<name>A0A848ITA8_9BACT</name>
<dbReference type="Pfam" id="PF13657">
    <property type="entry name" value="Couple_hipA"/>
    <property type="match status" value="1"/>
</dbReference>
<keyword evidence="2" id="KW-0808">Transferase</keyword>
<protein>
    <submittedName>
        <fullName evidence="2">Phosphatidylinositol kinase</fullName>
    </submittedName>
</protein>
<dbReference type="NCBIfam" id="TIGR03071">
    <property type="entry name" value="couple_hipA"/>
    <property type="match status" value="1"/>
</dbReference>
<sequence>MKIAKVYMHNKLAGKLTEDEDGYHFQYEKSYLGQPNSEAISVTFPLTNDRYESKILFPFFDGLIPEGWLLDIAQKNWKLDPRDRMSILLKTCHDCIGAVSIQPQEENGE</sequence>